<dbReference type="InterPro" id="IPR036291">
    <property type="entry name" value="NAD(P)-bd_dom_sf"/>
</dbReference>
<evidence type="ECO:0000313" key="5">
    <source>
        <dbReference type="Proteomes" id="UP000275480"/>
    </source>
</evidence>
<reference evidence="4 5" key="1">
    <citation type="submission" date="2018-07" db="EMBL/GenBank/DDBJ databases">
        <title>Identification of spontaneous genetic mutation associated with occurrence of a yellow conidial color mutant of Aspergillus flavus.</title>
        <authorList>
            <person name="Chang P.-K."/>
            <person name="Mack B.M."/>
            <person name="Scharfenstein L."/>
            <person name="Gilbert M.K."/>
        </authorList>
    </citation>
    <scope>NUCLEOTIDE SEQUENCE [LARGE SCALE GENOMIC DNA]</scope>
    <source>
        <strain evidence="4 5">CA14</strain>
    </source>
</reference>
<keyword evidence="3" id="KW-0560">Oxidoreductase</keyword>
<evidence type="ECO:0000256" key="3">
    <source>
        <dbReference type="ARBA" id="ARBA00023002"/>
    </source>
</evidence>
<dbReference type="SUPFAM" id="SSF51735">
    <property type="entry name" value="NAD(P)-binding Rossmann-fold domains"/>
    <property type="match status" value="1"/>
</dbReference>
<sequence length="394" mass="43860">MSGFFTYRQFSLYDTPSLANQVAVVTERASNSLFQYLLHPLTRVANVNLEITAQLLLHGIETVYVLARSHDKYIRAQEEWQRRIGGSLGKGDTRVQFIQCDLADIVAAKSAANELKHKTDRLDIMICNAATIYNRPFVDVPTPAKAIGVSTNYERSPQGIEQVFASNCVGHQVLATNLLPLMKRTINQGKASNGRIAVASSSMHVFCRELNLDLLTSPTRLKPAYIDGVWRYARAKVGNILFARELSLRLMQEEDPASSKIYVNAFFPGNIVTDQWSVWDEYIGEALGSLFRLLFSIIGQSLEDGAANAIYLAASPKVISNSTRGQYFIPIAKPYKTTAIASDMKLARDLWGVPSRMKDHYLLGDLFYPQDWTEAKAAEALGPEEQAKTRTVDG</sequence>
<comment type="caution">
    <text evidence="4">The sequence shown here is derived from an EMBL/GenBank/DDBJ whole genome shotgun (WGS) entry which is preliminary data.</text>
</comment>
<dbReference type="Pfam" id="PF00106">
    <property type="entry name" value="adh_short"/>
    <property type="match status" value="1"/>
</dbReference>
<proteinExistence type="inferred from homology"/>
<accession>A0AB74CQQ0</accession>
<organism evidence="4 5">
    <name type="scientific">Aspergillus flavus</name>
    <dbReference type="NCBI Taxonomy" id="5059"/>
    <lineage>
        <taxon>Eukaryota</taxon>
        <taxon>Fungi</taxon>
        <taxon>Dikarya</taxon>
        <taxon>Ascomycota</taxon>
        <taxon>Pezizomycotina</taxon>
        <taxon>Eurotiomycetes</taxon>
        <taxon>Eurotiomycetidae</taxon>
        <taxon>Eurotiales</taxon>
        <taxon>Aspergillaceae</taxon>
        <taxon>Aspergillus</taxon>
        <taxon>Aspergillus subgen. Circumdati</taxon>
    </lineage>
</organism>
<name>A0AB74CQQ0_ASPFL</name>
<dbReference type="EMBL" id="QQZZ01000024">
    <property type="protein sequence ID" value="RMZ47775.1"/>
    <property type="molecule type" value="Genomic_DNA"/>
</dbReference>
<gene>
    <name evidence="4" type="ORF">CA14_010850</name>
</gene>
<dbReference type="PANTHER" id="PTHR24320:SF154">
    <property type="entry name" value="OXIDOREDUCTASE, SHORT-CHAIN DEHYDROGENASE_REDUCTASE FAMILY (AFU_ORTHOLOGUE AFUA_2G04560)"/>
    <property type="match status" value="1"/>
</dbReference>
<evidence type="ECO:0000313" key="4">
    <source>
        <dbReference type="EMBL" id="RMZ47775.1"/>
    </source>
</evidence>
<evidence type="ECO:0000256" key="1">
    <source>
        <dbReference type="ARBA" id="ARBA00006484"/>
    </source>
</evidence>
<keyword evidence="2" id="KW-0521">NADP</keyword>
<comment type="similarity">
    <text evidence="1">Belongs to the short-chain dehydrogenases/reductases (SDR) family.</text>
</comment>
<protein>
    <submittedName>
        <fullName evidence="4">Short chain dehydrogenase/reductase</fullName>
    </submittedName>
</protein>
<dbReference type="PANTHER" id="PTHR24320">
    <property type="entry name" value="RETINOL DEHYDROGENASE"/>
    <property type="match status" value="1"/>
</dbReference>
<dbReference type="Proteomes" id="UP000275480">
    <property type="component" value="Unassembled WGS sequence"/>
</dbReference>
<dbReference type="GO" id="GO:0016491">
    <property type="term" value="F:oxidoreductase activity"/>
    <property type="evidence" value="ECO:0007669"/>
    <property type="project" value="UniProtKB-KW"/>
</dbReference>
<dbReference type="AlphaFoldDB" id="A0AB74CQQ0"/>
<evidence type="ECO:0000256" key="2">
    <source>
        <dbReference type="ARBA" id="ARBA00022857"/>
    </source>
</evidence>
<dbReference type="InterPro" id="IPR002347">
    <property type="entry name" value="SDR_fam"/>
</dbReference>
<dbReference type="Gene3D" id="3.40.50.720">
    <property type="entry name" value="NAD(P)-binding Rossmann-like Domain"/>
    <property type="match status" value="1"/>
</dbReference>